<dbReference type="EMBL" id="JAVRHZ010000006">
    <property type="protein sequence ID" value="MDT0556443.1"/>
    <property type="molecule type" value="Genomic_DNA"/>
</dbReference>
<keyword evidence="1" id="KW-0449">Lipoprotein</keyword>
<reference evidence="1 2" key="1">
    <citation type="submission" date="2023-09" db="EMBL/GenBank/DDBJ databases">
        <authorList>
            <person name="Rey-Velasco X."/>
        </authorList>
    </citation>
    <scope>NUCLEOTIDE SEQUENCE [LARGE SCALE GENOMIC DNA]</scope>
    <source>
        <strain evidence="1 2">W242</strain>
    </source>
</reference>
<proteinExistence type="predicted"/>
<dbReference type="Pfam" id="PF25593">
    <property type="entry name" value="GldD_lipo"/>
    <property type="match status" value="1"/>
</dbReference>
<gene>
    <name evidence="1" type="primary">gldD</name>
    <name evidence="1" type="ORF">RM538_10535</name>
</gene>
<evidence type="ECO:0000313" key="2">
    <source>
        <dbReference type="Proteomes" id="UP001254488"/>
    </source>
</evidence>
<evidence type="ECO:0000313" key="1">
    <source>
        <dbReference type="EMBL" id="MDT0556443.1"/>
    </source>
</evidence>
<name>A0ABU2YE37_9FLAO</name>
<dbReference type="Proteomes" id="UP001254488">
    <property type="component" value="Unassembled WGS sequence"/>
</dbReference>
<protein>
    <submittedName>
        <fullName evidence="1">Gliding motility lipoprotein GldD</fullName>
    </submittedName>
</protein>
<dbReference type="InterPro" id="IPR019850">
    <property type="entry name" value="GldD-like"/>
</dbReference>
<organism evidence="1 2">
    <name type="scientific">Patiriisocius hiemis</name>
    <dbReference type="NCBI Taxonomy" id="3075604"/>
    <lineage>
        <taxon>Bacteria</taxon>
        <taxon>Pseudomonadati</taxon>
        <taxon>Bacteroidota</taxon>
        <taxon>Flavobacteriia</taxon>
        <taxon>Flavobacteriales</taxon>
        <taxon>Flavobacteriaceae</taxon>
        <taxon>Patiriisocius</taxon>
    </lineage>
</organism>
<dbReference type="RefSeq" id="WP_311333395.1">
    <property type="nucleotide sequence ID" value="NZ_JAVRHZ010000006.1"/>
</dbReference>
<accession>A0ABU2YE37</accession>
<keyword evidence="2" id="KW-1185">Reference proteome</keyword>
<dbReference type="NCBIfam" id="TIGR03512">
    <property type="entry name" value="GldD_lipo"/>
    <property type="match status" value="1"/>
</dbReference>
<sequence>MRFFLVLLGFLFLTSCGEDTIVKPNALLALEYPVGEYKKLETDCPYAFLKNTNAQIKKQKGCGLNIYYPNMKASVFITYQKVKDSNLTGLLYDAQKLAYGHNIKANSIPEQPFVNPDNNTYGMLYMINGDAASQSQFYITDSTKHFVTGALYFEAKPNFDSIYPAVMYLRDDMRTIMETMEWKE</sequence>
<comment type="caution">
    <text evidence="1">The sequence shown here is derived from an EMBL/GenBank/DDBJ whole genome shotgun (WGS) entry which is preliminary data.</text>
</comment>
<dbReference type="PROSITE" id="PS51257">
    <property type="entry name" value="PROKAR_LIPOPROTEIN"/>
    <property type="match status" value="1"/>
</dbReference>